<feature type="compositionally biased region" description="Basic and acidic residues" evidence="6">
    <location>
        <begin position="159"/>
        <end position="168"/>
    </location>
</feature>
<feature type="binding site" evidence="4">
    <location>
        <position position="391"/>
    </location>
    <ligand>
        <name>S-adenosyl-L-methionine</name>
        <dbReference type="ChEBI" id="CHEBI:59789"/>
    </ligand>
</feature>
<feature type="compositionally biased region" description="Basic and acidic residues" evidence="6">
    <location>
        <begin position="33"/>
        <end position="104"/>
    </location>
</feature>
<dbReference type="PROSITE" id="PS51687">
    <property type="entry name" value="SAM_MT_RNA_M5U"/>
    <property type="match status" value="1"/>
</dbReference>
<comment type="similarity">
    <text evidence="4">Belongs to the class I-like SAM-binding methyltransferase superfamily. RNA M5U methyltransferase family.</text>
</comment>
<feature type="active site" description="Nucleophile" evidence="4">
    <location>
        <position position="516"/>
    </location>
</feature>
<dbReference type="GO" id="GO:0070475">
    <property type="term" value="P:rRNA base methylation"/>
    <property type="evidence" value="ECO:0007669"/>
    <property type="project" value="TreeGrafter"/>
</dbReference>
<keyword evidence="8" id="KW-1185">Reference proteome</keyword>
<dbReference type="CDD" id="cd02440">
    <property type="entry name" value="AdoMet_MTases"/>
    <property type="match status" value="1"/>
</dbReference>
<reference evidence="7 8" key="1">
    <citation type="submission" date="2013-01" db="EMBL/GenBank/DDBJ databases">
        <title>The Genome Sequence of Clostridium bolteae 90A9.</title>
        <authorList>
            <consortium name="The Broad Institute Genome Sequencing Platform"/>
            <person name="Earl A."/>
            <person name="Ward D."/>
            <person name="Feldgarden M."/>
            <person name="Gevers D."/>
            <person name="Courvalin P."/>
            <person name="Lambert T."/>
            <person name="Walker B."/>
            <person name="Young S.K."/>
            <person name="Zeng Q."/>
            <person name="Gargeya S."/>
            <person name="Fitzgerald M."/>
            <person name="Haas B."/>
            <person name="Abouelleil A."/>
            <person name="Alvarado L."/>
            <person name="Arachchi H.M."/>
            <person name="Berlin A.M."/>
            <person name="Chapman S.B."/>
            <person name="Dewar J."/>
            <person name="Goldberg J."/>
            <person name="Griggs A."/>
            <person name="Gujja S."/>
            <person name="Hansen M."/>
            <person name="Howarth C."/>
            <person name="Imamovic A."/>
            <person name="Larimer J."/>
            <person name="McCowan C."/>
            <person name="Murphy C."/>
            <person name="Neiman D."/>
            <person name="Pearson M."/>
            <person name="Priest M."/>
            <person name="Roberts A."/>
            <person name="Saif S."/>
            <person name="Shea T."/>
            <person name="Sisk P."/>
            <person name="Sykes S."/>
            <person name="Wortman J."/>
            <person name="Nusbaum C."/>
            <person name="Birren B."/>
        </authorList>
    </citation>
    <scope>NUCLEOTIDE SEQUENCE [LARGE SCALE GENOMIC DNA]</scope>
    <source>
        <strain evidence="7 8">90A9</strain>
    </source>
</reference>
<dbReference type="PATRIC" id="fig|997894.4.peg.3322"/>
<evidence type="ECO:0000256" key="6">
    <source>
        <dbReference type="SAM" id="MobiDB-lite"/>
    </source>
</evidence>
<dbReference type="GO" id="GO:0070041">
    <property type="term" value="F:rRNA (uridine-C5-)-methyltransferase activity"/>
    <property type="evidence" value="ECO:0007669"/>
    <property type="project" value="TreeGrafter"/>
</dbReference>
<name>R0BZD9_9FIRM</name>
<dbReference type="Gene3D" id="2.40.50.1070">
    <property type="match status" value="1"/>
</dbReference>
<dbReference type="InterPro" id="IPR010280">
    <property type="entry name" value="U5_MeTrfase_fam"/>
</dbReference>
<dbReference type="InterPro" id="IPR030390">
    <property type="entry name" value="MeTrfase_TrmA_AS"/>
</dbReference>
<dbReference type="Pfam" id="PF05958">
    <property type="entry name" value="tRNA_U5-meth_tr"/>
    <property type="match status" value="1"/>
</dbReference>
<keyword evidence="2 4" id="KW-0808">Transferase</keyword>
<dbReference type="HOGENOM" id="CLU_014689_5_0_9"/>
<feature type="binding site" evidence="4">
    <location>
        <position position="420"/>
    </location>
    <ligand>
        <name>S-adenosyl-L-methionine</name>
        <dbReference type="ChEBI" id="CHEBI:59789"/>
    </ligand>
</feature>
<feature type="active site" evidence="5">
    <location>
        <position position="516"/>
    </location>
</feature>
<sequence>MDKRADRGMSGKMAGKTVKRVGIDSGTGSRKGVKGDKGGVRGRVRDNVKGGVKDRVRDNVRDGVKDRVRDNVKDGVKDRVRDNVKDRMRDNMKDSKHKVRDGEGKNGAGESGKRFDGNEGAFSRQRSGEKRRDGSSPRVRKGADGLSVSKKQNGGALNAERRSEDSKRGGSYGGRGSRRSNSICPVLNLCGGCQLLDMEYAKQLAFKQKQAEELLKGLCPVKPIIGMKDPFHYRNKVHAVFDRDKRGNIISGIYEENTHHVVPVEKCLIEDQKADEIIGTIRGMLKSFKIRTYDEDTGFGLLRHVIIRKGFSTGEIMVVLVTASPVFPSKNNFVKALREKHPEITTIVQNINGRGTSMVLGDKEHVLYGKGYIVDELCGCRFRISSKSFYQVNPVQTEILYEKALSLAGLTGQELVVDAYCGIGTIGIIASKTAGKVIGVELNQDAVRDAVNNAKMNGIENIRFYCNDAGRFLVNMAEQGEKADVVIMDPPRSGSTEEFMDAVGKLGAEKVVYVSCNPETLARDVRYMKKLGYRAEEAWLVDMFPGTVHVETVVLLSHKKADSYIHIDVEFGEGEGKIPVDSIAKRAEAYKPKEKVTYKMIKEYIEAKYGFKVHTAYIAEVKRDLGLPMYDAPNAVEELKQPRKHPTPEKVEAIKDALRYFAVI</sequence>
<accession>R0BZD9</accession>
<dbReference type="FunFam" id="3.40.50.150:FF:000009">
    <property type="entry name" value="23S rRNA (Uracil(1939)-C(5))-methyltransferase RlmD"/>
    <property type="match status" value="1"/>
</dbReference>
<dbReference type="InterPro" id="IPR029063">
    <property type="entry name" value="SAM-dependent_MTases_sf"/>
</dbReference>
<dbReference type="AlphaFoldDB" id="R0BZD9"/>
<dbReference type="GeneID" id="23114246"/>
<dbReference type="Gene3D" id="3.40.50.150">
    <property type="entry name" value="Vaccinia Virus protein VP39"/>
    <property type="match status" value="1"/>
</dbReference>
<organism evidence="7 8">
    <name type="scientific">Enterocloster bolteae 90A9</name>
    <dbReference type="NCBI Taxonomy" id="997894"/>
    <lineage>
        <taxon>Bacteria</taxon>
        <taxon>Bacillati</taxon>
        <taxon>Bacillota</taxon>
        <taxon>Clostridia</taxon>
        <taxon>Lachnospirales</taxon>
        <taxon>Lachnospiraceae</taxon>
        <taxon>Enterocloster</taxon>
    </lineage>
</organism>
<dbReference type="Proteomes" id="UP000013126">
    <property type="component" value="Unassembled WGS sequence"/>
</dbReference>
<keyword evidence="3 4" id="KW-0949">S-adenosyl-L-methionine</keyword>
<evidence type="ECO:0000256" key="3">
    <source>
        <dbReference type="ARBA" id="ARBA00022691"/>
    </source>
</evidence>
<feature type="compositionally biased region" description="Basic and acidic residues" evidence="6">
    <location>
        <begin position="126"/>
        <end position="135"/>
    </location>
</feature>
<feature type="binding site" evidence="4">
    <location>
        <position position="489"/>
    </location>
    <ligand>
        <name>S-adenosyl-L-methionine</name>
        <dbReference type="ChEBI" id="CHEBI:59789"/>
    </ligand>
</feature>
<keyword evidence="1 4" id="KW-0489">Methyltransferase</keyword>
<dbReference type="RefSeq" id="WP_002576248.1">
    <property type="nucleotide sequence ID" value="NZ_KB851182.1"/>
</dbReference>
<feature type="region of interest" description="Disordered" evidence="6">
    <location>
        <begin position="1"/>
        <end position="178"/>
    </location>
</feature>
<dbReference type="NCBIfam" id="TIGR00479">
    <property type="entry name" value="rumA"/>
    <property type="match status" value="1"/>
</dbReference>
<dbReference type="PANTHER" id="PTHR11061:SF30">
    <property type="entry name" value="TRNA (URACIL(54)-C(5))-METHYLTRANSFERASE"/>
    <property type="match status" value="1"/>
</dbReference>
<proteinExistence type="inferred from homology"/>
<dbReference type="PROSITE" id="PS01230">
    <property type="entry name" value="TRMA_1"/>
    <property type="match status" value="1"/>
</dbReference>
<feature type="binding site" evidence="4">
    <location>
        <position position="441"/>
    </location>
    <ligand>
        <name>S-adenosyl-L-methionine</name>
        <dbReference type="ChEBI" id="CHEBI:59789"/>
    </ligand>
</feature>
<dbReference type="PANTHER" id="PTHR11061">
    <property type="entry name" value="RNA M5U METHYLTRANSFERASE"/>
    <property type="match status" value="1"/>
</dbReference>
<protein>
    <submittedName>
        <fullName evidence="7">23S rRNA (Uracil-5-)-methyltransferase RumA</fullName>
    </submittedName>
</protein>
<gene>
    <name evidence="7" type="ORF">HMPREF1085_03141</name>
</gene>
<evidence type="ECO:0000256" key="1">
    <source>
        <dbReference type="ARBA" id="ARBA00022603"/>
    </source>
</evidence>
<evidence type="ECO:0000256" key="5">
    <source>
        <dbReference type="PROSITE-ProRule" id="PRU10015"/>
    </source>
</evidence>
<comment type="caution">
    <text evidence="7">The sequence shown here is derived from an EMBL/GenBank/DDBJ whole genome shotgun (WGS) entry which is preliminary data.</text>
</comment>
<evidence type="ECO:0000256" key="2">
    <source>
        <dbReference type="ARBA" id="ARBA00022679"/>
    </source>
</evidence>
<evidence type="ECO:0000313" key="8">
    <source>
        <dbReference type="Proteomes" id="UP000013126"/>
    </source>
</evidence>
<dbReference type="FunFam" id="2.40.50.1070:FF:000003">
    <property type="entry name" value="23S rRNA (Uracil-5-)-methyltransferase RumA"/>
    <property type="match status" value="1"/>
</dbReference>
<dbReference type="EMBL" id="AGYH01000008">
    <property type="protein sequence ID" value="ENZ49577.1"/>
    <property type="molecule type" value="Genomic_DNA"/>
</dbReference>
<evidence type="ECO:0000256" key="4">
    <source>
        <dbReference type="PROSITE-ProRule" id="PRU01024"/>
    </source>
</evidence>
<evidence type="ECO:0000313" key="7">
    <source>
        <dbReference type="EMBL" id="ENZ49577.1"/>
    </source>
</evidence>
<dbReference type="SUPFAM" id="SSF53335">
    <property type="entry name" value="S-adenosyl-L-methionine-dependent methyltransferases"/>
    <property type="match status" value="1"/>
</dbReference>